<feature type="compositionally biased region" description="Acidic residues" evidence="1">
    <location>
        <begin position="66"/>
        <end position="77"/>
    </location>
</feature>
<gene>
    <name evidence="2" type="ORF">OS493_036515</name>
</gene>
<protein>
    <submittedName>
        <fullName evidence="2">Uncharacterized protein</fullName>
    </submittedName>
</protein>
<name>A0A9X0D6U0_9CNID</name>
<reference evidence="2" key="1">
    <citation type="submission" date="2023-01" db="EMBL/GenBank/DDBJ databases">
        <title>Genome assembly of the deep-sea coral Lophelia pertusa.</title>
        <authorList>
            <person name="Herrera S."/>
            <person name="Cordes E."/>
        </authorList>
    </citation>
    <scope>NUCLEOTIDE SEQUENCE</scope>
    <source>
        <strain evidence="2">USNM1676648</strain>
        <tissue evidence="2">Polyp</tissue>
    </source>
</reference>
<dbReference type="EMBL" id="MU825457">
    <property type="protein sequence ID" value="KAJ7388661.1"/>
    <property type="molecule type" value="Genomic_DNA"/>
</dbReference>
<feature type="region of interest" description="Disordered" evidence="1">
    <location>
        <begin position="57"/>
        <end position="80"/>
    </location>
</feature>
<evidence type="ECO:0000313" key="3">
    <source>
        <dbReference type="Proteomes" id="UP001163046"/>
    </source>
</evidence>
<evidence type="ECO:0000256" key="1">
    <source>
        <dbReference type="SAM" id="MobiDB-lite"/>
    </source>
</evidence>
<dbReference type="AlphaFoldDB" id="A0A9X0D6U0"/>
<sequence>MEGPIHLVMSTGQVVGPNTTPMQWFKECVKQHVQFSRLKKFQVPYIMYQKDLAALKETMDNTSQPQEDDGDGNDDDDDKIKVRLHDTDVRLPEVCIGCD</sequence>
<keyword evidence="3" id="KW-1185">Reference proteome</keyword>
<organism evidence="2 3">
    <name type="scientific">Desmophyllum pertusum</name>
    <dbReference type="NCBI Taxonomy" id="174260"/>
    <lineage>
        <taxon>Eukaryota</taxon>
        <taxon>Metazoa</taxon>
        <taxon>Cnidaria</taxon>
        <taxon>Anthozoa</taxon>
        <taxon>Hexacorallia</taxon>
        <taxon>Scleractinia</taxon>
        <taxon>Caryophylliina</taxon>
        <taxon>Caryophylliidae</taxon>
        <taxon>Desmophyllum</taxon>
    </lineage>
</organism>
<dbReference type="Proteomes" id="UP001163046">
    <property type="component" value="Unassembled WGS sequence"/>
</dbReference>
<accession>A0A9X0D6U0</accession>
<evidence type="ECO:0000313" key="2">
    <source>
        <dbReference type="EMBL" id="KAJ7388661.1"/>
    </source>
</evidence>
<proteinExistence type="predicted"/>
<comment type="caution">
    <text evidence="2">The sequence shown here is derived from an EMBL/GenBank/DDBJ whole genome shotgun (WGS) entry which is preliminary data.</text>
</comment>